<organism evidence="1 3">
    <name type="scientific">Tagetes erecta</name>
    <name type="common">African marigold</name>
    <dbReference type="NCBI Taxonomy" id="13708"/>
    <lineage>
        <taxon>Eukaryota</taxon>
        <taxon>Viridiplantae</taxon>
        <taxon>Streptophyta</taxon>
        <taxon>Embryophyta</taxon>
        <taxon>Tracheophyta</taxon>
        <taxon>Spermatophyta</taxon>
        <taxon>Magnoliopsida</taxon>
        <taxon>eudicotyledons</taxon>
        <taxon>Gunneridae</taxon>
        <taxon>Pentapetalae</taxon>
        <taxon>asterids</taxon>
        <taxon>campanulids</taxon>
        <taxon>Asterales</taxon>
        <taxon>Asteraceae</taxon>
        <taxon>Asteroideae</taxon>
        <taxon>Heliantheae alliance</taxon>
        <taxon>Tageteae</taxon>
        <taxon>Tagetes</taxon>
    </lineage>
</organism>
<evidence type="ECO:0000313" key="2">
    <source>
        <dbReference type="EMBL" id="KAK1429844.1"/>
    </source>
</evidence>
<evidence type="ECO:0000313" key="3">
    <source>
        <dbReference type="Proteomes" id="UP001229421"/>
    </source>
</evidence>
<accession>A0AAD8JUZ3</accession>
<dbReference type="AlphaFoldDB" id="A0AAD8JUZ3"/>
<comment type="caution">
    <text evidence="1">The sequence shown here is derived from an EMBL/GenBank/DDBJ whole genome shotgun (WGS) entry which is preliminary data.</text>
</comment>
<protein>
    <submittedName>
        <fullName evidence="1">Uncharacterized protein</fullName>
    </submittedName>
</protein>
<gene>
    <name evidence="2" type="ORF">QVD17_12111</name>
    <name evidence="1" type="ORF">QVD17_37841</name>
</gene>
<dbReference type="Proteomes" id="UP001229421">
    <property type="component" value="Unassembled WGS sequence"/>
</dbReference>
<dbReference type="EMBL" id="JAUHHV010000003">
    <property type="protein sequence ID" value="KAK1429844.1"/>
    <property type="molecule type" value="Genomic_DNA"/>
</dbReference>
<keyword evidence="3" id="KW-1185">Reference proteome</keyword>
<proteinExistence type="predicted"/>
<reference evidence="1" key="1">
    <citation type="journal article" date="2023" name="bioRxiv">
        <title>Improved chromosome-level genome assembly for marigold (Tagetes erecta).</title>
        <authorList>
            <person name="Jiang F."/>
            <person name="Yuan L."/>
            <person name="Wang S."/>
            <person name="Wang H."/>
            <person name="Xu D."/>
            <person name="Wang A."/>
            <person name="Fan W."/>
        </authorList>
    </citation>
    <scope>NUCLEOTIDE SEQUENCE</scope>
    <source>
        <strain evidence="1">WSJ</strain>
        <tissue evidence="1">Leaf</tissue>
    </source>
</reference>
<dbReference type="EMBL" id="JAUHHV010000010">
    <property type="protein sequence ID" value="KAK1411294.1"/>
    <property type="molecule type" value="Genomic_DNA"/>
</dbReference>
<name>A0AAD8JUZ3_TARER</name>
<sequence>MSNGDGLCVLYAARLSRPTVSWGFISPIPSWPWEKHNHRFRRTIALSLKFKGNHYVFVVVDLSDSVRWPFCTRSTRWPNSASKMYRSNAVFIKKMLQPSIIVHRALSLICLLCMPLWSLTRAIGRPSLSWNPEYANNCTNPHMSLSRY</sequence>
<evidence type="ECO:0000313" key="1">
    <source>
        <dbReference type="EMBL" id="KAK1411294.1"/>
    </source>
</evidence>